<dbReference type="Proteomes" id="UP000324585">
    <property type="component" value="Unassembled WGS sequence"/>
</dbReference>
<evidence type="ECO:0000313" key="2">
    <source>
        <dbReference type="Proteomes" id="UP000324585"/>
    </source>
</evidence>
<proteinExistence type="predicted"/>
<dbReference type="EMBL" id="VRMN01000051">
    <property type="protein sequence ID" value="KAA8490200.1"/>
    <property type="molecule type" value="Genomic_DNA"/>
</dbReference>
<keyword evidence="2" id="KW-1185">Reference proteome</keyword>
<organism evidence="1 2">
    <name type="scientific">Porphyridium purpureum</name>
    <name type="common">Red alga</name>
    <name type="synonym">Porphyridium cruentum</name>
    <dbReference type="NCBI Taxonomy" id="35688"/>
    <lineage>
        <taxon>Eukaryota</taxon>
        <taxon>Rhodophyta</taxon>
        <taxon>Bangiophyceae</taxon>
        <taxon>Porphyridiales</taxon>
        <taxon>Porphyridiaceae</taxon>
        <taxon>Porphyridium</taxon>
    </lineage>
</organism>
<protein>
    <submittedName>
        <fullName evidence="1">Uncharacterized protein</fullName>
    </submittedName>
</protein>
<sequence>MAPGIVTIGIFKRAQPRAIFLGDSFVGNLVPSFNILARDLGVYFAGVLANGCFTLISEPEDRQELYINARKNGREECRASTRTAQRPRGRTRQDTTFFSYIPLVQHAVSSHFCVYTNNGTDTFKKPIQNARSYIVDRWALVALKLA</sequence>
<comment type="caution">
    <text evidence="1">The sequence shown here is derived from an EMBL/GenBank/DDBJ whole genome shotgun (WGS) entry which is preliminary data.</text>
</comment>
<dbReference type="AlphaFoldDB" id="A0A5J4YH84"/>
<reference evidence="2" key="1">
    <citation type="journal article" date="2019" name="Nat. Commun.">
        <title>Expansion of phycobilisome linker gene families in mesophilic red algae.</title>
        <authorList>
            <person name="Lee J."/>
            <person name="Kim D."/>
            <person name="Bhattacharya D."/>
            <person name="Yoon H.S."/>
        </authorList>
    </citation>
    <scope>NUCLEOTIDE SEQUENCE [LARGE SCALE GENOMIC DNA]</scope>
    <source>
        <strain evidence="2">CCMP 1328</strain>
    </source>
</reference>
<name>A0A5J4YH84_PORPP</name>
<evidence type="ECO:0000313" key="1">
    <source>
        <dbReference type="EMBL" id="KAA8490200.1"/>
    </source>
</evidence>
<accession>A0A5J4YH84</accession>
<gene>
    <name evidence="1" type="ORF">FVE85_4580</name>
</gene>